<feature type="compositionally biased region" description="Basic and acidic residues" evidence="13">
    <location>
        <begin position="4902"/>
        <end position="4911"/>
    </location>
</feature>
<keyword evidence="10 12" id="KW-0804">Transcription</keyword>
<evidence type="ECO:0000256" key="4">
    <source>
        <dbReference type="ARBA" id="ARBA00022676"/>
    </source>
</evidence>
<dbReference type="InterPro" id="IPR000722">
    <property type="entry name" value="RNA_pol_asu"/>
</dbReference>
<proteinExistence type="inferred from homology"/>
<feature type="region of interest" description="Disordered" evidence="13">
    <location>
        <begin position="4197"/>
        <end position="4264"/>
    </location>
</feature>
<dbReference type="InterPro" id="IPR038120">
    <property type="entry name" value="Rpb1_funnel_sf"/>
</dbReference>
<evidence type="ECO:0000256" key="10">
    <source>
        <dbReference type="ARBA" id="ARBA00023163"/>
    </source>
</evidence>
<feature type="compositionally biased region" description="Gly residues" evidence="13">
    <location>
        <begin position="2281"/>
        <end position="2292"/>
    </location>
</feature>
<feature type="compositionally biased region" description="Low complexity" evidence="13">
    <location>
        <begin position="4758"/>
        <end position="4767"/>
    </location>
</feature>
<feature type="compositionally biased region" description="Basic residues" evidence="13">
    <location>
        <begin position="4582"/>
        <end position="4591"/>
    </location>
</feature>
<dbReference type="InterPro" id="IPR033432">
    <property type="entry name" value="GH94_catalytic"/>
</dbReference>
<dbReference type="Pfam" id="PF04998">
    <property type="entry name" value="RNA_pol_Rpb1_5"/>
    <property type="match status" value="1"/>
</dbReference>
<dbReference type="Gene3D" id="1.10.40.90">
    <property type="match status" value="1"/>
</dbReference>
<dbReference type="NCBIfam" id="TIGR02386">
    <property type="entry name" value="rpoC_TIGR"/>
    <property type="match status" value="1"/>
</dbReference>
<dbReference type="GO" id="GO:0006351">
    <property type="term" value="P:DNA-templated transcription"/>
    <property type="evidence" value="ECO:0007669"/>
    <property type="project" value="InterPro"/>
</dbReference>
<dbReference type="InterPro" id="IPR007066">
    <property type="entry name" value="RNA_pol_Rpb1_3"/>
</dbReference>
<dbReference type="GO" id="GO:0000428">
    <property type="term" value="C:DNA-directed RNA polymerase complex"/>
    <property type="evidence" value="ECO:0007669"/>
    <property type="project" value="UniProtKB-KW"/>
</dbReference>
<keyword evidence="14" id="KW-0472">Membrane</keyword>
<dbReference type="GO" id="GO:0046872">
    <property type="term" value="F:metal ion binding"/>
    <property type="evidence" value="ECO:0007669"/>
    <property type="project" value="UniProtKB-KW"/>
</dbReference>
<feature type="compositionally biased region" description="Basic and acidic residues" evidence="13">
    <location>
        <begin position="3200"/>
        <end position="3214"/>
    </location>
</feature>
<feature type="compositionally biased region" description="Basic and acidic residues" evidence="13">
    <location>
        <begin position="5323"/>
        <end position="5341"/>
    </location>
</feature>
<feature type="domain" description="RNA polymerase N-terminal" evidence="15">
    <location>
        <begin position="235"/>
        <end position="514"/>
    </location>
</feature>
<dbReference type="InterPro" id="IPR007081">
    <property type="entry name" value="RNA_pol_Rpb1_5"/>
</dbReference>
<evidence type="ECO:0000256" key="8">
    <source>
        <dbReference type="ARBA" id="ARBA00022833"/>
    </source>
</evidence>
<dbReference type="Gene3D" id="1.10.132.30">
    <property type="match status" value="1"/>
</dbReference>
<keyword evidence="8" id="KW-0862">Zinc</keyword>
<dbReference type="InterPro" id="IPR012754">
    <property type="entry name" value="DNA-dir_RpoC_beta_prime_bact"/>
</dbReference>
<comment type="catalytic activity">
    <reaction evidence="11 12">
        <text>RNA(n) + a ribonucleoside 5'-triphosphate = RNA(n+1) + diphosphate</text>
        <dbReference type="Rhea" id="RHEA:21248"/>
        <dbReference type="Rhea" id="RHEA-COMP:14527"/>
        <dbReference type="Rhea" id="RHEA-COMP:17342"/>
        <dbReference type="ChEBI" id="CHEBI:33019"/>
        <dbReference type="ChEBI" id="CHEBI:61557"/>
        <dbReference type="ChEBI" id="CHEBI:140395"/>
        <dbReference type="EC" id="2.7.7.6"/>
    </reaction>
</comment>
<feature type="compositionally biased region" description="Basic residues" evidence="13">
    <location>
        <begin position="2606"/>
        <end position="2624"/>
    </location>
</feature>
<dbReference type="GO" id="GO:0003899">
    <property type="term" value="F:DNA-directed RNA polymerase activity"/>
    <property type="evidence" value="ECO:0007669"/>
    <property type="project" value="UniProtKB-EC"/>
</dbReference>
<feature type="compositionally biased region" description="Basic residues" evidence="13">
    <location>
        <begin position="6237"/>
        <end position="6248"/>
    </location>
</feature>
<reference evidence="16" key="1">
    <citation type="journal article" date="2019" name="Sci. Rep.">
        <title>Draft genome of Tanacetum cinerariifolium, the natural source of mosquito coil.</title>
        <authorList>
            <person name="Yamashiro T."/>
            <person name="Shiraishi A."/>
            <person name="Satake H."/>
            <person name="Nakayama K."/>
        </authorList>
    </citation>
    <scope>NUCLEOTIDE SEQUENCE</scope>
</reference>
<feature type="compositionally biased region" description="Low complexity" evidence="13">
    <location>
        <begin position="2923"/>
        <end position="2942"/>
    </location>
</feature>
<feature type="region of interest" description="Disordered" evidence="13">
    <location>
        <begin position="3072"/>
        <end position="3140"/>
    </location>
</feature>
<feature type="region of interest" description="Disordered" evidence="13">
    <location>
        <begin position="5964"/>
        <end position="5989"/>
    </location>
</feature>
<feature type="compositionally biased region" description="Basic residues" evidence="13">
    <location>
        <begin position="5414"/>
        <end position="5440"/>
    </location>
</feature>
<feature type="compositionally biased region" description="Polar residues" evidence="13">
    <location>
        <begin position="2270"/>
        <end position="2279"/>
    </location>
</feature>
<comment type="caution">
    <text evidence="16">The sequence shown here is derived from an EMBL/GenBank/DDBJ whole genome shotgun (WGS) entry which is preliminary data.</text>
</comment>
<dbReference type="SMART" id="SM00663">
    <property type="entry name" value="RPOLA_N"/>
    <property type="match status" value="1"/>
</dbReference>
<gene>
    <name evidence="16" type="ORF">Tci_000485</name>
</gene>
<feature type="compositionally biased region" description="Low complexity" evidence="13">
    <location>
        <begin position="4928"/>
        <end position="4937"/>
    </location>
</feature>
<dbReference type="FunFam" id="4.10.860.120:FF:000001">
    <property type="entry name" value="DNA-directed RNA polymerase subunit beta"/>
    <property type="match status" value="1"/>
</dbReference>
<dbReference type="Gene3D" id="1.10.150.390">
    <property type="match status" value="1"/>
</dbReference>
<dbReference type="SUPFAM" id="SSF48208">
    <property type="entry name" value="Six-hairpin glycosidases"/>
    <property type="match status" value="1"/>
</dbReference>
<feature type="compositionally biased region" description="Basic residues" evidence="13">
    <location>
        <begin position="5141"/>
        <end position="5160"/>
    </location>
</feature>
<feature type="compositionally biased region" description="Basic and acidic residues" evidence="13">
    <location>
        <begin position="2526"/>
        <end position="2553"/>
    </location>
</feature>
<dbReference type="PANTHER" id="PTHR19376">
    <property type="entry name" value="DNA-DIRECTED RNA POLYMERASE"/>
    <property type="match status" value="1"/>
</dbReference>
<feature type="region of interest" description="Disordered" evidence="13">
    <location>
        <begin position="2261"/>
        <end position="2295"/>
    </location>
</feature>
<feature type="region of interest" description="Disordered" evidence="13">
    <location>
        <begin position="4872"/>
        <end position="4973"/>
    </location>
</feature>
<evidence type="ECO:0000256" key="6">
    <source>
        <dbReference type="ARBA" id="ARBA00022695"/>
    </source>
</evidence>
<dbReference type="EC" id="2.7.7.6" evidence="12"/>
<dbReference type="Pfam" id="PF04983">
    <property type="entry name" value="RNA_pol_Rpb1_3"/>
    <property type="match status" value="1"/>
</dbReference>
<dbReference type="FunFam" id="1.10.132.30:FF:000003">
    <property type="entry name" value="DNA-directed RNA polymerase subunit beta"/>
    <property type="match status" value="1"/>
</dbReference>
<feature type="region of interest" description="Disordered" evidence="13">
    <location>
        <begin position="6201"/>
        <end position="6252"/>
    </location>
</feature>
<feature type="compositionally biased region" description="Basic residues" evidence="13">
    <location>
        <begin position="5231"/>
        <end position="5246"/>
    </location>
</feature>
<feature type="region of interest" description="Disordered" evidence="13">
    <location>
        <begin position="5033"/>
        <end position="5064"/>
    </location>
</feature>
<feature type="compositionally biased region" description="Low complexity" evidence="13">
    <location>
        <begin position="4336"/>
        <end position="4349"/>
    </location>
</feature>
<dbReference type="InterPro" id="IPR006592">
    <property type="entry name" value="RNA_pol_N"/>
</dbReference>
<keyword evidence="6 12" id="KW-0548">Nucleotidyltransferase</keyword>
<dbReference type="InterPro" id="IPR007080">
    <property type="entry name" value="RNA_pol_Rpb1_1"/>
</dbReference>
<dbReference type="Pfam" id="PF06165">
    <property type="entry name" value="GH94_b-supersand"/>
    <property type="match status" value="1"/>
</dbReference>
<dbReference type="Gene3D" id="1.10.1790.20">
    <property type="match status" value="1"/>
</dbReference>
<dbReference type="Pfam" id="PF17167">
    <property type="entry name" value="Glyco_hydro_94"/>
    <property type="match status" value="1"/>
</dbReference>
<feature type="compositionally biased region" description="Basic residues" evidence="13">
    <location>
        <begin position="5049"/>
        <end position="5059"/>
    </location>
</feature>
<keyword evidence="9" id="KW-0460">Magnesium</keyword>
<feature type="compositionally biased region" description="Basic residues" evidence="13">
    <location>
        <begin position="3215"/>
        <end position="3245"/>
    </location>
</feature>
<feature type="compositionally biased region" description="Basic and acidic residues" evidence="13">
    <location>
        <begin position="4235"/>
        <end position="4252"/>
    </location>
</feature>
<feature type="compositionally biased region" description="Low complexity" evidence="13">
    <location>
        <begin position="2568"/>
        <end position="2588"/>
    </location>
</feature>
<dbReference type="Pfam" id="PF04997">
    <property type="entry name" value="RNA_pol_Rpb1_1"/>
    <property type="match status" value="1"/>
</dbReference>
<keyword evidence="14" id="KW-0812">Transmembrane</keyword>
<dbReference type="GO" id="GO:0005975">
    <property type="term" value="P:carbohydrate metabolic process"/>
    <property type="evidence" value="ECO:0007669"/>
    <property type="project" value="InterPro"/>
</dbReference>
<feature type="compositionally biased region" description="Basic and acidic residues" evidence="13">
    <location>
        <begin position="2589"/>
        <end position="2605"/>
    </location>
</feature>
<evidence type="ECO:0000256" key="13">
    <source>
        <dbReference type="SAM" id="MobiDB-lite"/>
    </source>
</evidence>
<feature type="compositionally biased region" description="Low complexity" evidence="13">
    <location>
        <begin position="2636"/>
        <end position="2652"/>
    </location>
</feature>
<evidence type="ECO:0000256" key="14">
    <source>
        <dbReference type="SAM" id="Phobius"/>
    </source>
</evidence>
<keyword evidence="7" id="KW-0479">Metal-binding</keyword>
<dbReference type="Gene3D" id="1.50.10.10">
    <property type="match status" value="1"/>
</dbReference>
<feature type="region of interest" description="Disordered" evidence="13">
    <location>
        <begin position="1433"/>
        <end position="1470"/>
    </location>
</feature>
<feature type="compositionally biased region" description="Basic and acidic residues" evidence="13">
    <location>
        <begin position="5247"/>
        <end position="5257"/>
    </location>
</feature>
<feature type="compositionally biased region" description="Basic residues" evidence="13">
    <location>
        <begin position="1433"/>
        <end position="1443"/>
    </location>
</feature>
<feature type="region of interest" description="Disordered" evidence="13">
    <location>
        <begin position="4335"/>
        <end position="4368"/>
    </location>
</feature>
<evidence type="ECO:0000256" key="5">
    <source>
        <dbReference type="ARBA" id="ARBA00022679"/>
    </source>
</evidence>
<keyword evidence="5 12" id="KW-0808">Transferase</keyword>
<feature type="compositionally biased region" description="Basic and acidic residues" evidence="13">
    <location>
        <begin position="5264"/>
        <end position="5280"/>
    </location>
</feature>
<dbReference type="GO" id="GO:0016757">
    <property type="term" value="F:glycosyltransferase activity"/>
    <property type="evidence" value="ECO:0007669"/>
    <property type="project" value="UniProtKB-KW"/>
</dbReference>
<keyword evidence="3 12" id="KW-0240">DNA-directed RNA polymerase</keyword>
<dbReference type="InterPro" id="IPR008928">
    <property type="entry name" value="6-hairpin_glycosidase_sf"/>
</dbReference>
<feature type="compositionally biased region" description="Basic and acidic residues" evidence="13">
    <location>
        <begin position="2991"/>
        <end position="3015"/>
    </location>
</feature>
<dbReference type="SUPFAM" id="SSF74650">
    <property type="entry name" value="Galactose mutarotase-like"/>
    <property type="match status" value="1"/>
</dbReference>
<dbReference type="GO" id="GO:0030246">
    <property type="term" value="F:carbohydrate binding"/>
    <property type="evidence" value="ECO:0007669"/>
    <property type="project" value="InterPro"/>
</dbReference>
<dbReference type="Pfam" id="PF05000">
    <property type="entry name" value="RNA_pol_Rpb1_4"/>
    <property type="match status" value="1"/>
</dbReference>
<dbReference type="GO" id="GO:0003677">
    <property type="term" value="F:DNA binding"/>
    <property type="evidence" value="ECO:0007669"/>
    <property type="project" value="InterPro"/>
</dbReference>
<dbReference type="Gene3D" id="2.40.40.20">
    <property type="match status" value="1"/>
</dbReference>
<dbReference type="Gene3D" id="4.10.860.120">
    <property type="entry name" value="RNA polymerase II, clamp domain"/>
    <property type="match status" value="1"/>
</dbReference>
<dbReference type="InterPro" id="IPR045867">
    <property type="entry name" value="DNA-dir_RpoC_beta_prime"/>
</dbReference>
<feature type="region of interest" description="Disordered" evidence="13">
    <location>
        <begin position="2515"/>
        <end position="2652"/>
    </location>
</feature>
<dbReference type="InterPro" id="IPR010383">
    <property type="entry name" value="Glyco_hydrolase_94_b-supersand"/>
</dbReference>
<feature type="compositionally biased region" description="Basic residues" evidence="13">
    <location>
        <begin position="4938"/>
        <end position="4947"/>
    </location>
</feature>
<feature type="compositionally biased region" description="Low complexity" evidence="13">
    <location>
        <begin position="4731"/>
        <end position="4749"/>
    </location>
</feature>
<keyword evidence="14" id="KW-1133">Transmembrane helix</keyword>
<feature type="region of interest" description="Disordered" evidence="13">
    <location>
        <begin position="3432"/>
        <end position="3477"/>
    </location>
</feature>
<evidence type="ECO:0000256" key="3">
    <source>
        <dbReference type="ARBA" id="ARBA00022478"/>
    </source>
</evidence>
<dbReference type="CDD" id="cd01609">
    <property type="entry name" value="RNAP_beta'_N"/>
    <property type="match status" value="1"/>
</dbReference>
<feature type="compositionally biased region" description="Basic residues" evidence="13">
    <location>
        <begin position="3110"/>
        <end position="3129"/>
    </location>
</feature>
<name>A0A699GFY8_TANCI</name>
<evidence type="ECO:0000256" key="11">
    <source>
        <dbReference type="ARBA" id="ARBA00048552"/>
    </source>
</evidence>
<feature type="region of interest" description="Disordered" evidence="13">
    <location>
        <begin position="2869"/>
        <end position="3046"/>
    </location>
</feature>
<dbReference type="InterPro" id="IPR012341">
    <property type="entry name" value="6hp_glycosidase-like_sf"/>
</dbReference>
<dbReference type="Pfam" id="PF00623">
    <property type="entry name" value="RNA_pol_Rpb1_2"/>
    <property type="match status" value="1"/>
</dbReference>
<dbReference type="CDD" id="cd02655">
    <property type="entry name" value="RNAP_beta'_C"/>
    <property type="match status" value="1"/>
</dbReference>
<keyword evidence="4" id="KW-0328">Glycosyltransferase</keyword>
<dbReference type="HAMAP" id="MF_01322">
    <property type="entry name" value="RNApol_bact_RpoC"/>
    <property type="match status" value="1"/>
</dbReference>
<feature type="compositionally biased region" description="Basic residues" evidence="13">
    <location>
        <begin position="4604"/>
        <end position="4614"/>
    </location>
</feature>
<dbReference type="Gene3D" id="2.70.98.40">
    <property type="entry name" value="Glycoside hydrolase, family 65, N-terminal domain"/>
    <property type="match status" value="1"/>
</dbReference>
<dbReference type="InterPro" id="IPR007083">
    <property type="entry name" value="RNA_pol_Rpb1_4"/>
</dbReference>
<evidence type="ECO:0000256" key="9">
    <source>
        <dbReference type="ARBA" id="ARBA00022842"/>
    </source>
</evidence>
<dbReference type="InterPro" id="IPR042102">
    <property type="entry name" value="RNA_pol_Rpb1_3_sf"/>
</dbReference>
<dbReference type="Gene3D" id="1.10.274.100">
    <property type="entry name" value="RNA polymerase Rpb1, domain 3"/>
    <property type="match status" value="1"/>
</dbReference>
<feature type="region of interest" description="Disordered" evidence="13">
    <location>
        <begin position="4428"/>
        <end position="4521"/>
    </location>
</feature>
<accession>A0A699GFY8</accession>
<dbReference type="InterPro" id="IPR037018">
    <property type="entry name" value="GH65_N"/>
</dbReference>
<dbReference type="FunFam" id="1.10.150.390:FF:000002">
    <property type="entry name" value="DNA-directed RNA polymerase subunit beta"/>
    <property type="match status" value="1"/>
</dbReference>
<dbReference type="PANTHER" id="PTHR19376:SF54">
    <property type="entry name" value="DNA-DIRECTED RNA POLYMERASE SUBUNIT BETA"/>
    <property type="match status" value="1"/>
</dbReference>
<evidence type="ECO:0000256" key="2">
    <source>
        <dbReference type="ARBA" id="ARBA00007207"/>
    </source>
</evidence>
<evidence type="ECO:0000256" key="12">
    <source>
        <dbReference type="RuleBase" id="RU004279"/>
    </source>
</evidence>
<dbReference type="InterPro" id="IPR044893">
    <property type="entry name" value="RNA_pol_Rpb1_clamp_domain"/>
</dbReference>
<dbReference type="SUPFAM" id="SSF64484">
    <property type="entry name" value="beta and beta-prime subunits of DNA dependent RNA-polymerase"/>
    <property type="match status" value="1"/>
</dbReference>
<feature type="region of interest" description="Disordered" evidence="13">
    <location>
        <begin position="5141"/>
        <end position="5480"/>
    </location>
</feature>
<dbReference type="EMBL" id="BKCJ010000008">
    <property type="protein sequence ID" value="GEU28507.1"/>
    <property type="molecule type" value="Genomic_DNA"/>
</dbReference>
<feature type="compositionally biased region" description="Basic residues" evidence="13">
    <location>
        <begin position="3087"/>
        <end position="3098"/>
    </location>
</feature>
<sequence length="6420" mass="698014">MKALLDLFKQVQTNETFDAIKIGLASPEKIRSWSYGEVKKPETINYRTFKPERDGLFCAKIFGPIKDYECLCGKYKRLKHRGVICEKCGVEVTLAKVRRERMGHIELASPTAHIWFLKSLPSRLGMVLDMTLRDIERVLYFEAYVVTDPGMTPLKKCQIMSEDDYAAKYEEYGDDFTAFMGAEGIRELLRSIDIHRDAETLRVELKESKSEAKIKKYAKRLKVLEAFQRSGIKPEWMIMEVLPVLPPELRPLVPLDGGRFATSDLNDLYRRVINRNNRLKRLMELRAPEIITRNEKRMLQEAVDSLLDNGRRGKAMTGANKRPLKSLAEMIKGKGGRFRQNLLGKRVDYSGRSVIVVGPQLKLHQCGLPKLMALELFKPFIFNKLELMGLATTIKAAKKLVEIQEPVVWDILEDVIREHPIMLNRAPTLHRLGIQAFEPVLIEGKAIQLHPLVCAAFNADFDGDQMAVHVPLSIEAQMEARTLMLASNNILFPSNGEPSIVPSQDIVLGLYYATREAINAKNEGMLFPDVSEVIRAYDNKEVELTTRITVRIVENPKDLETGEFVRTVTRYETTVGRAILSEILPKGLPFSVLNRALKKKEISKLINTSFRKCGLRATVVFADQLMQSGFRLATRAGISICVDDMLVPPQKVTLISAAESEVKQIEQQYASGLVTAGERYNKVVDIWGKTSDEVGKAMMDQLKVEDVIKRDGTKSTQESFNAIYMMADSGARGSAAQIRQLAGMRGLMAKPDGSIIETPITANFREGLNVLQYFISTHGARKGLADTALKTANSGYLTRRLVDVTQDLVVIADDCGTTNGALMKAMVEGGEVIEALRDRILGRVVVNDVVNPENQETLYEAGTLMDEDMVEEIERLSIDEVKVRTPLTCDTRFGLCAKCYGRDLGRGMLVNAGEAVGVVAAQSIGEPGTQLTMRTFHIGGAASRAAVASSVEAKSNGTIRFTSTMRYVTNGKGAQIVISRSGEVLITDDHGRERERHKVPYGATLIVKDGLVIKAGTALATWDPLTRPIITEYAGTVRFENVEEGVTVARQVDEVTGLATLVVIDAKRRGSLTKTLRPQVKLLNEEGHEVKIAGTEHAVAIGFQVGALIMVKDGQQVSVGEVLARIPTESQKTRDITGGLPRVAELFEARSPKDAGMLAEVTGTVAFGKETKGKQRLEITDMDGNKHEFLITKDKQVLVHDGQVVNKGEMIVDGPADPQDILRLLGIEALARYIVDEVQDVYRLQGVKINDKHIEVIVRQMLRRVQIVNAGDTNYIVGEQVERSELLDENDRMDRENKIPATYENVLLGITKASLSTDSFISAASFQETTRVLTEAAIMGKRDGLRGLKENVIVGRLIPGGTGLAFHRARKEKELWEVEERQALLQAEKAAMSGGDVEVTESVTPHGDEAPLYSRPAKIAGFAFYTHHRRLPPQRNHASHRTGQRLGPARVKAAARGRGDRVRAHRQRAPLQAQSRLHRLRRADERGEKNLWPGKRAELGAGAVAARAQCRVRVWRHGQGTGGNEYAGGVALDRREHQLRRAAVAAAGGGAVLREQKIYVLGDEADLEKIVADVIVEYSGLRFSDYAFPGVILEIQHVYWLPSFGWFAINIGIPVIGPLFLLWLVGIPPSTAPLATNNVIKSIGKGELLWSVMGMAAATCYELVSLQEIKTIKEWSSPIWGIFGLHILLIVVSVFMVGLNSLDLPTGYVFPYPHIRDMRIFVGSILSMQRQRQGAVAEYHLVELRQTEPVSQRFFRAVAQFHDFQGADLVAQCLPRPRHVALGLAFRHFVVAQRFAHVLDALFARPAFGVHAGVHHQPGGTQQFVVQVAEILGGIVEQPHFLAQRFCIQGPAFRERVIAAELAEVGQIQFLHQRDVEVVARFAFVQEQGRHAGAAVLGRVGDHGPEHAGTRAVDGGRRVVVGCRIAAQFGFQAQVQFGLGDQREHLRQLGVEHGVELVVLGLHFLLGFEWPELRLRRHPYGQAGGRAVVAELGSEHVELGLDARHFAQADGVNLVRLQRRGRGVGHARLVPGGAIGKKAEAGCGAAGRDVILFHERGQAAQGRHDLFGHLLAVGFGQAGLVGAAEGGRQLGDRGVEDIAFGRIAQQFLELRQRRDHDGLRLRDAFLHAVAHVLDGLVDPGRQLRNPAQIGVVLRHGTDRLRRFATRVIGQRDGHAIHLVDRQQVLGEALHGDQAAQLVAQDVVVEAVFGVQAQLVVETVVAILGRIDRFEAGNGVVVLVGQRLQRFMRGRGAHARHRVVGGVGQRHGQGISQRNKCQRQGGSDGGNAGGAGGRLRQPGFVQRRHQVGLGDNAHQALLRIDDGNMVKARVGHQRHQVHDGRIGACRGGILAHDLAHDLGLFGMRDAALAQEALQLLAHAVVRVEAAMLEEVGLGHDADHAPRAVEHGQGGHAVVAHQLPGRFQFRAELGVDDIARHDVGAGDDAKAALVGTLLGLHKQRRQVVAADVEHLVVLLEHGVQVFRLEAEPHGGGVVAGAVDVGRALLQMRIAPSRQVVVEDGHGNQQRGVDGHRQQHEFEAGRVHDRTAQYGRERHGATGRMQAAQGEHGGNRQAGSQGAQQRQRQAVAAPAHARDAHQAADDIAAEHRPRLRQRTGRHGKQQHGRGAHGRDHEDGCAGAGQQVVGAQGGNEQAEQGADGGAQLFGAADVTWAGQPAEKCAHSLIQIFKAGIIPWPALRCTLLVQRQAGRSRSSGSAVVYLICSIEKADDTPVVDVAAHAVKFLYFGQGHDGGGKAVQPFGVVLARAYADEHGHRQTHLAAVDDGHAAFDIAFLFQPFDALPAGRTGQPHFFAEGGNRQRAVDLQGGQDGAIVFVDSYRPHPTIKHERHLPRRQRHHLRPACCHCHRCRHHGPALRQSQQLPQHRPQGQGGARRRAPERGAPAGRGQWPPDVQQRRHRRHPDGRAVGADCRARAPPAGRAGRQCAAVRRHRAQGGARSACPLEPPAGPGPDAGEVAGRQRRPARPGGAAGAGAHGRHDLYHGRQQRDRRDQRPGRDCSNHRCQRQHRAVDGRLRAGAGQARPQPGRHPHRLRAVFRPQAVRAQGHRHAVRARRCAVHAADHGRRPGIGPAFRHRKHGRHCRAGRGAGGAGAGRHVPHPRRAARFPRPHCRRPARGLAGRGVQQPVRPGFAHYHQFCRAGRVQPRADGCVRRCARARQRWQRLLGQQGGAQLCAGRDGRAAVAQRGRDPPVVRRADRRGDRGRRLRPHCPLRRGPAHRRRDRVRTGRRTPGRLAATGPRIEATVRGQNYHVLAIIHTTGAVDDALGAALGRHYDGHAPKDAFGWPAPARSLTLDNGAVVNALAIGSQVLAAVPGQGGSEHLVCLLGVPDHDRLPAAAVRFAFGSGKLHNVPAVAGAHTLLCPTRDAGNQFCVGINNGLEVIETSEMQLSGSELDAFLQAHPDALLVDVREAYEFAATATPGPGGRAARSRQPQHEGSTMPAPSWPSPHLQPDGRPGPGAAGAGRITSIMQVSRRCAMYTPHRLAVCGFVAHAQARFTLNKSNPLLPEMSLGFRESSTASMVSDEDEDLPLRAELFSAAQMAAHGRSLAAHHELAPRGGGDQLLSRLTENAEVISATCDELTAAIKDGRQITPASEWLLDNLYLIEEQIRIARRHLPKDYSKELPRLAKGAPVGCPRVYKLALEIISHGDGRVDPESLSRFVDAYQETAPLKLGELWAIPIMLRLALIENLRRVAARVADNRSERDLANSWADQMAEEAEKNPSGLILKVADMARSNPPITSAFVAELSRRLQGQSPALTMALSWITSRLADNGQTIEQLIQAEIQQQAADQVSIANSIGSLRYLGTMDWQEFVETMSVVEQTLREDPAGVYGRMEFATRDQYRHVIENVAKRSDLSELEVAQQVLQLAQAHAGSDDLRHSHVGFYLIGGGEAALEKITGMRRPWMESLQRTTSASPLTSYLGAIAALSVIATALLLERASFHGLHGGLLIALGVLALIGSSQLALNIVNWITTKVTYPKPLPRMDFEDGVPSDARALVVVPTLVYSRANIDELCEQLEVRFLANRDPNLRFCLLTDFADAPTETLPGDVALMDHMRESVEQLNRKYARHLNGEPATPFLLLHRPRLWNPQEGAWMGYERKRGKLQDMNRYLRGGARDKFSLAVGDTTDLESIKLRHPAAARGREPAERERLAVRKTVRRRTGHRPVHPHRLRRVPGRVPGRLVCRQGHLRRGRVRADPRPSTARQPGAEPRPAGRRLRARRLDERRPAVRRIPEPLQRRRQSPPPLDPGRLAAAVMAAAARTGSGPPPRKESAVAAVALEAVRQPAPQPGGAVAGAGAGGGVALAARAVAVDRRRAHRDLPAAADQRAARPAAPSQGNPVGPAPAQHGPQRGHPALACAAHAGLPAVRGILQSGRHRAQPVPHVRLAPPPAAVARIRAGPFRDQHLGHHVGRAGDGAVRGRHAAGLAPGEPRASRAVPAGVAGGAGGGRLDQPPHQAPGRQPHARPACVPQQAGAPYLGVFRPPDGRPHPRHARHDGPAGAPPGPLLQLVRHAVAPAAAPGLHFDRRQRQPGRPPAHAAAWPDRPVRPARGGPANRRRFAHHLARAGRNHQHHGRHHDGERRAIGGAGHGRRAVRRRCRHRRRCGGRYRYAGAGGAARRAHRPPRRHQPAAAACVAGARGCRRRRPASADGRTGRRGHVVAFAGTAGPGRAGRTGIAHALGTPARGHRDRLRAAARAHPARAGRHGQRGRRDSRVRPGAGRARAPAAHGAVAGAGRRRRPRTHAPAGRAGPAQHRFRPDGLQLPVQPDHQPAGDRLQRQRTPPGRQLLRPAGVRSAPGQFRGHRPGPAAAGPLVRAGPPAVHRGRQAGAAVVERLDVRVPDAAAAQRAVGDIGVGLQHHRRQPQLPVPRLWRAGPGPQAWPGRRPRDRAVRQHDGPDGPAGSVVPQPAEDGWPGLHGPLRLLRSGRLHHRAPAARPEPRRGAFVHGPPPGHGPLGPELPAARPADAAPFRIRSAAAIDLAGAAGAQPAGGRLLFHVGGIGRHPHHRARCGHAAARAYRAQHAGAGNPAAVQRPLSRHGHQRRRQLQPLERPVGHALARRQHPRQLGHVLLRARRGGRRVLVRHLPAHAGGAAPSRGDFLGRSRGIPPLRPRHRHLHGNRGLAGRRHRTAPHAHHQQQRHRAHHRDHQLCRSGDGAGGIGRRAPGIQQTVRADRNPARRKRHPVHAPAQRVVRNRPLALHRPWQHHRRAAGAAGRRAAVRRRRFRARSGRGHPLHDHPQARPDGHHRHGDRHDGTARGRAAPDRQIPRPPPGRPRVRTGVDPQPGRAAPAERHRDRRPALWPPGGFGDLSERLAARGRRHPDQEPSRPVRPVGVRHFGRPADRAVADQGLRQHRTGAPDGAGARLLAPEGARGGPGDLARRQFGLPPAAARSDHGPDRLGHRRPGHRPSGRHFRAHGRPDRHRRPHPAANGGPRDHQRHARHAGRADQASRPAGAAHAAAGHRRPRRCRCCRRRRYLRRCRPGAARQTRAATGQRHWRLLGGRPRIRDHHQRRAAHAGAMVQRAGQRQLRHRDFGKRPGLHLARERARVPPDAMAQRSPLPARGNGEYITRHGFGYSVFEHTESGIASEMTTFVATDAPIKYTVIKVRNDTLVTRKLSITGYVEWVLGDMRSKSGMHILTELDPVSGALFARNQYNTDFTGRVAFFNCDATLRTVTADRAEFLGRNGSLAAPVAMRRSRLSGKVGAGLDACAAIQAPVDLLPGQEREIVFVLGVAGRRNADASSMVQKHRSAGAAQEALAAVHAHWDDTLGARLLPVRRRLRLPRPAAGCDGHYPHQAAAAARPAAAVRRAPVPGRGRAALVASAVGPRRAHALLGRLPVAAAGRVALCVQHRRHGGAGRNAAVPGRAPGQAGRGFVLRFAEPLEPERHPVRALRAGHPPRALRRAWPAADRFLRLERRHGQGGRTWQGRERVAGVLPVRGAAAVCRSGGHEAGRRIRPGVPRSGSEAGRQRGRERVGRRVSWGVLSGVANPVRVRGAMEQVNDRLVRRNLDNGAGIIQLLDPPFDKAGPNPGYIRGYVPGVRENGGQYTHAAIWTAMAFARLGGAVRGHGRRVCRGPARGTRRLELVHRVVGLDVSSDRRIVAGRDAQRARTGAHAAHAGRVERVYAHVPPCQFVVRDPRGARAAGATGGADRRRPCAAGQYDCARRHGRHPPGGAAAAGIAVGFQPAARPGPDPKRGPTQSGTSGTSGRGGGLACQSRAHAQQRGHAQRGKNRGGNAVHQLERDAVGDAVAQVDGGHIGQHHAQRGAGDDGQQAVVARGQGHGGDLRLVAHLGDKEGDQGGHEHAVAREVGVFLIELVGHQRPDGHGQEGRAQYPSQNVGAEQAGDPGADGRCKGVVGQRGDKDGGDDGDGTAEFCSKDESEQLGFVADFCQRDNACGDEECFH</sequence>
<organism evidence="16">
    <name type="scientific">Tanacetum cinerariifolium</name>
    <name type="common">Dalmatian daisy</name>
    <name type="synonym">Chrysanthemum cinerariifolium</name>
    <dbReference type="NCBI Taxonomy" id="118510"/>
    <lineage>
        <taxon>Eukaryota</taxon>
        <taxon>Viridiplantae</taxon>
        <taxon>Streptophyta</taxon>
        <taxon>Embryophyta</taxon>
        <taxon>Tracheophyta</taxon>
        <taxon>Spermatophyta</taxon>
        <taxon>Magnoliopsida</taxon>
        <taxon>eudicotyledons</taxon>
        <taxon>Gunneridae</taxon>
        <taxon>Pentapetalae</taxon>
        <taxon>asterids</taxon>
        <taxon>campanulids</taxon>
        <taxon>Asterales</taxon>
        <taxon>Asteraceae</taxon>
        <taxon>Asteroideae</taxon>
        <taxon>Anthemideae</taxon>
        <taxon>Anthemidinae</taxon>
        <taxon>Tanacetum</taxon>
    </lineage>
</organism>
<feature type="transmembrane region" description="Helical" evidence="14">
    <location>
        <begin position="1679"/>
        <end position="1699"/>
    </location>
</feature>
<evidence type="ECO:0000256" key="1">
    <source>
        <dbReference type="ARBA" id="ARBA00004026"/>
    </source>
</evidence>
<dbReference type="Gene3D" id="2.40.50.100">
    <property type="match status" value="3"/>
</dbReference>
<feature type="transmembrane region" description="Helical" evidence="14">
    <location>
        <begin position="3932"/>
        <end position="3951"/>
    </location>
</feature>
<feature type="region of interest" description="Disordered" evidence="13">
    <location>
        <begin position="3200"/>
        <end position="3245"/>
    </location>
</feature>
<dbReference type="InterPro" id="IPR011013">
    <property type="entry name" value="Gal_mutarotase_sf_dom"/>
</dbReference>
<evidence type="ECO:0000313" key="16">
    <source>
        <dbReference type="EMBL" id="GEU28507.1"/>
    </source>
</evidence>
<protein>
    <recommendedName>
        <fullName evidence="12">DNA-directed RNA polymerase subunit</fullName>
        <ecNumber evidence="12">2.7.7.6</ecNumber>
    </recommendedName>
</protein>
<feature type="region of interest" description="Disordered" evidence="13">
    <location>
        <begin position="4538"/>
        <end position="4569"/>
    </location>
</feature>
<feature type="region of interest" description="Disordered" evidence="13">
    <location>
        <begin position="6337"/>
        <end position="6392"/>
    </location>
</feature>
<comment type="function">
    <text evidence="1 12">DNA-dependent RNA polymerase catalyzes the transcription of DNA into RNA using the four ribonucleoside triphosphates as substrates.</text>
</comment>
<feature type="region of interest" description="Disordered" evidence="13">
    <location>
        <begin position="4582"/>
        <end position="4614"/>
    </location>
</feature>
<feature type="transmembrane region" description="Helical" evidence="14">
    <location>
        <begin position="1604"/>
        <end position="1625"/>
    </location>
</feature>
<feature type="transmembrane region" description="Helical" evidence="14">
    <location>
        <begin position="3963"/>
        <end position="3986"/>
    </location>
</feature>
<evidence type="ECO:0000256" key="7">
    <source>
        <dbReference type="ARBA" id="ARBA00022723"/>
    </source>
</evidence>
<feature type="region of interest" description="Disordered" evidence="13">
    <location>
        <begin position="4695"/>
        <end position="4824"/>
    </location>
</feature>
<evidence type="ECO:0000259" key="15">
    <source>
        <dbReference type="SMART" id="SM00663"/>
    </source>
</evidence>
<comment type="similarity">
    <text evidence="2">Belongs to the RNA polymerase beta' chain family. RpoC1 subfamily.</text>
</comment>
<feature type="compositionally biased region" description="Basic residues" evidence="13">
    <location>
        <begin position="4700"/>
        <end position="4723"/>
    </location>
</feature>